<dbReference type="PANTHER" id="PTHR37544">
    <property type="entry name" value="SPRAY-RELATED"/>
    <property type="match status" value="1"/>
</dbReference>
<feature type="transmembrane region" description="Helical" evidence="2">
    <location>
        <begin position="1125"/>
        <end position="1145"/>
    </location>
</feature>
<evidence type="ECO:0000313" key="4">
    <source>
        <dbReference type="Proteomes" id="UP000696573"/>
    </source>
</evidence>
<feature type="region of interest" description="Disordered" evidence="1">
    <location>
        <begin position="1"/>
        <end position="96"/>
    </location>
</feature>
<reference evidence="3" key="1">
    <citation type="submission" date="2021-10" db="EMBL/GenBank/DDBJ databases">
        <authorList>
            <person name="Piombo E."/>
        </authorList>
    </citation>
    <scope>NUCLEOTIDE SEQUENCE</scope>
</reference>
<organism evidence="3 4">
    <name type="scientific">Clonostachys rhizophaga</name>
    <dbReference type="NCBI Taxonomy" id="160324"/>
    <lineage>
        <taxon>Eukaryota</taxon>
        <taxon>Fungi</taxon>
        <taxon>Dikarya</taxon>
        <taxon>Ascomycota</taxon>
        <taxon>Pezizomycotina</taxon>
        <taxon>Sordariomycetes</taxon>
        <taxon>Hypocreomycetidae</taxon>
        <taxon>Hypocreales</taxon>
        <taxon>Bionectriaceae</taxon>
        <taxon>Clonostachys</taxon>
    </lineage>
</organism>
<dbReference type="InterPro" id="IPR021840">
    <property type="entry name" value="DUF3433"/>
</dbReference>
<feature type="transmembrane region" description="Helical" evidence="2">
    <location>
        <begin position="651"/>
        <end position="670"/>
    </location>
</feature>
<feature type="transmembrane region" description="Helical" evidence="2">
    <location>
        <begin position="166"/>
        <end position="184"/>
    </location>
</feature>
<proteinExistence type="predicted"/>
<evidence type="ECO:0000313" key="3">
    <source>
        <dbReference type="EMBL" id="CAH0022008.1"/>
    </source>
</evidence>
<evidence type="ECO:0000256" key="2">
    <source>
        <dbReference type="SAM" id="Phobius"/>
    </source>
</evidence>
<feature type="compositionally biased region" description="Polar residues" evidence="1">
    <location>
        <begin position="72"/>
        <end position="96"/>
    </location>
</feature>
<comment type="caution">
    <text evidence="3">The sequence shown here is derived from an EMBL/GenBank/DDBJ whole genome shotgun (WGS) entry which is preliminary data.</text>
</comment>
<keyword evidence="2" id="KW-0812">Transmembrane</keyword>
<dbReference type="PANTHER" id="PTHR37544:SF3">
    <property type="entry name" value="SPRAY"/>
    <property type="match status" value="1"/>
</dbReference>
<keyword evidence="4" id="KW-1185">Reference proteome</keyword>
<dbReference type="Proteomes" id="UP000696573">
    <property type="component" value="Unassembled WGS sequence"/>
</dbReference>
<feature type="transmembrane region" description="Helical" evidence="2">
    <location>
        <begin position="572"/>
        <end position="596"/>
    </location>
</feature>
<gene>
    <name evidence="3" type="ORF">CRHIZ90672A_00006116</name>
</gene>
<dbReference type="Pfam" id="PF11915">
    <property type="entry name" value="DUF3433"/>
    <property type="match status" value="1"/>
</dbReference>
<feature type="transmembrane region" description="Helical" evidence="2">
    <location>
        <begin position="690"/>
        <end position="708"/>
    </location>
</feature>
<dbReference type="OrthoDB" id="5332281at2759"/>
<feature type="transmembrane region" description="Helical" evidence="2">
    <location>
        <begin position="228"/>
        <end position="251"/>
    </location>
</feature>
<keyword evidence="2" id="KW-0472">Membrane</keyword>
<protein>
    <submittedName>
        <fullName evidence="3">Uncharacterized protein</fullName>
    </submittedName>
</protein>
<feature type="compositionally biased region" description="Basic and acidic residues" evidence="1">
    <location>
        <begin position="48"/>
        <end position="64"/>
    </location>
</feature>
<accession>A0A9N9VDF2</accession>
<feature type="transmembrane region" description="Helical" evidence="2">
    <location>
        <begin position="759"/>
        <end position="779"/>
    </location>
</feature>
<dbReference type="AlphaFoldDB" id="A0A9N9VDF2"/>
<name>A0A9N9VDF2_9HYPO</name>
<keyword evidence="2" id="KW-1133">Transmembrane helix</keyword>
<evidence type="ECO:0000256" key="1">
    <source>
        <dbReference type="SAM" id="MobiDB-lite"/>
    </source>
</evidence>
<dbReference type="EMBL" id="CABFNQ020000673">
    <property type="protein sequence ID" value="CAH0022008.1"/>
    <property type="molecule type" value="Genomic_DNA"/>
</dbReference>
<feature type="transmembrane region" description="Helical" evidence="2">
    <location>
        <begin position="127"/>
        <end position="146"/>
    </location>
</feature>
<sequence length="1242" mass="140821">MTARRQETELPLLHNGGRQDRPNRQRPRRLASSRPFPAQTTQNFANSDVDHSRTTPWSVDRDQEGSVLDGYTTETSSSTQTMVIPSTRPNDASNNTRSKLLRHKEVPVRLDGGGSEKWQPFWLRPTVLGTFSALFLCYAIALPVLLSFSHRNNGLLEARRDLEQLWRFGPTAVFTLVTILWSRVELQTLRYFPWVQSQTSNDSSIYMLDYTSKISITILIQSLRKKHFLVFIITLTTLLLKVQVVLIPSLFSLKTVQVSKPVPVQIWDFFDPEFSHRNFGEGYKTGYWNFRAIQDFNTGIPFGVGNNSIYQTFAQANTTNATRGTIDSPLTTIVDGLFFDVECRQVESCTPVYSYYSDTSQPQVSVDLKFEGCPQASRTRVYNAFSPLYWHNKTSLDDRLSSNSPADHCSQLPNQFNHSIYLASRWVPSPENSSIPILNACAGVICSPTAWIAKTEVRDDGNHPKMTLLPDQEKTPIKTNPFELIENSVPDALGGNTSSPLMINSFLLESTDVEKKYPDGFPLSLYTNQVMYDSVLTLNQALGPLVAHHELRNKTERQTTGSRPFEVDRLQLNRPICICLAVISALSAFVSVWAILQYKGAFKNWHRNPATILGLMSFSDGQRLEPSSEQKETRIKSWRQHQESPLPLPTWLRLITTIYVLGLIISLVTVLQLSNASNGILTLKEGTLSLWWTAGPTLAIYLVTLYTTSSDTVVRDLAIHAKLGVRSCTVRELDISLLDMLGLRALYYSVRWKIHTVTLTQLLAIACGFLASLSSLLFFPSNFPGSFDVNIKQQSWFGSRALAPENGGKMSEYNIARWALNGLMITQTKSNFTWPDFTYRDLIFPRLEIDGPSQDWNSSVSFELEAPAIKLMPECTQLPQDVLIRNPTHYSWDFYYTANLTHTCPNGTKFTMEYWNSVYPVQYDSYMLAELEPRVDPCPTDLWMEKTYFWGKRLNYTFGHTAVWRCNYTWAEVPTKLNMLWAEKGLQVDHQRPPSPDYSKAKPLYPSFSTPTFGGDEIDTFWPKTTFSYDQEGIVEWLDTRYHYLFQPTGSLDVTRIGDPDYDQTLLEAIHSSYALIAGQLANALNRLNIDEASTSSPSHSEELPLISATATDKRQRRLFQKADMTYLIVGILSLCFLINTWALVSSGLKRFINYRGKFFLDLEMKDLVPPDYNSIAMATSLLSPSNYSKYLDSGDEQGPGMLGLRFRMGWFIRKGGQERELTIGVLNDPDFQFLGGKQSNG</sequence>